<sequence length="304" mass="31698">MTTTTVTTRTMTIHEHATAVPALVACDLDGTFLSPDGTVSETNARAVRAAQEAGIPVVFATGRPVRWLDVIADLPGAHPTVIASNGAVLYDLGSRRTLDRLCLDPDVALGAVACIREHVPDAAFAFESGTHFGYEPAYRTWVPDTGQDPDLRHGSVEELAHEISAVKMLVQSQALDDDALRTQVSACVGGTLTATSSTGRGYGLVEVSAHGVDKASMLARTCARLGVPARRVAAFGDMPNDVSMLSWVGMPRVVANAHPALLALGFPVVGANHESGVGTTILDWVASCPSLDTSLEHAGAVAPA</sequence>
<accession>A0A1H9IIN1</accession>
<dbReference type="Pfam" id="PF08282">
    <property type="entry name" value="Hydrolase_3"/>
    <property type="match status" value="1"/>
</dbReference>
<dbReference type="PANTHER" id="PTHR10000:SF8">
    <property type="entry name" value="HAD SUPERFAMILY HYDROLASE-LIKE, TYPE 3"/>
    <property type="match status" value="1"/>
</dbReference>
<dbReference type="OrthoDB" id="3180855at2"/>
<dbReference type="GO" id="GO:0005829">
    <property type="term" value="C:cytosol"/>
    <property type="evidence" value="ECO:0007669"/>
    <property type="project" value="TreeGrafter"/>
</dbReference>
<dbReference type="GO" id="GO:0016791">
    <property type="term" value="F:phosphatase activity"/>
    <property type="evidence" value="ECO:0007669"/>
    <property type="project" value="TreeGrafter"/>
</dbReference>
<dbReference type="InterPro" id="IPR036412">
    <property type="entry name" value="HAD-like_sf"/>
</dbReference>
<dbReference type="STRING" id="1036181.SAMN05421756_105265"/>
<dbReference type="GO" id="GO:0000287">
    <property type="term" value="F:magnesium ion binding"/>
    <property type="evidence" value="ECO:0007669"/>
    <property type="project" value="TreeGrafter"/>
</dbReference>
<reference evidence="2" key="1">
    <citation type="submission" date="2016-10" db="EMBL/GenBank/DDBJ databases">
        <authorList>
            <person name="Varghese N."/>
            <person name="Submissions S."/>
        </authorList>
    </citation>
    <scope>NUCLEOTIDE SEQUENCE [LARGE SCALE GENOMIC DNA]</scope>
    <source>
        <strain evidence="2">CGMCC 4.6856</strain>
    </source>
</reference>
<name>A0A1H9IIN1_9ACTN</name>
<protein>
    <recommendedName>
        <fullName evidence="3">Cof subfamily of IIB subfamily of haloacid dehalogenase superfamily/HAD-superfamily hydrolase, subfamily IIB</fullName>
    </recommendedName>
</protein>
<dbReference type="EMBL" id="FOFA01000005">
    <property type="protein sequence ID" value="SEQ74408.1"/>
    <property type="molecule type" value="Genomic_DNA"/>
</dbReference>
<dbReference type="Gene3D" id="3.40.50.1000">
    <property type="entry name" value="HAD superfamily/HAD-like"/>
    <property type="match status" value="1"/>
</dbReference>
<gene>
    <name evidence="1" type="ORF">SAMN05421756_105265</name>
</gene>
<dbReference type="InterPro" id="IPR023214">
    <property type="entry name" value="HAD_sf"/>
</dbReference>
<dbReference type="Proteomes" id="UP000198504">
    <property type="component" value="Unassembled WGS sequence"/>
</dbReference>
<keyword evidence="2" id="KW-1185">Reference proteome</keyword>
<evidence type="ECO:0000313" key="2">
    <source>
        <dbReference type="Proteomes" id="UP000198504"/>
    </source>
</evidence>
<evidence type="ECO:0008006" key="3">
    <source>
        <dbReference type="Google" id="ProtNLM"/>
    </source>
</evidence>
<dbReference type="SUPFAM" id="SSF56784">
    <property type="entry name" value="HAD-like"/>
    <property type="match status" value="1"/>
</dbReference>
<dbReference type="RefSeq" id="WP_139209854.1">
    <property type="nucleotide sequence ID" value="NZ_FOFA01000005.1"/>
</dbReference>
<dbReference type="Gene3D" id="3.30.1240.10">
    <property type="match status" value="1"/>
</dbReference>
<proteinExistence type="predicted"/>
<evidence type="ECO:0000313" key="1">
    <source>
        <dbReference type="EMBL" id="SEQ74408.1"/>
    </source>
</evidence>
<dbReference type="PANTHER" id="PTHR10000">
    <property type="entry name" value="PHOSPHOSERINE PHOSPHATASE"/>
    <property type="match status" value="1"/>
</dbReference>
<organism evidence="1 2">
    <name type="scientific">Microlunatus flavus</name>
    <dbReference type="NCBI Taxonomy" id="1036181"/>
    <lineage>
        <taxon>Bacteria</taxon>
        <taxon>Bacillati</taxon>
        <taxon>Actinomycetota</taxon>
        <taxon>Actinomycetes</taxon>
        <taxon>Propionibacteriales</taxon>
        <taxon>Propionibacteriaceae</taxon>
        <taxon>Microlunatus</taxon>
    </lineage>
</organism>
<dbReference type="AlphaFoldDB" id="A0A1H9IIN1"/>